<evidence type="ECO:0000313" key="7">
    <source>
        <dbReference type="EMBL" id="OHA01464.1"/>
    </source>
</evidence>
<feature type="domain" description="Large ribosomal subunit protein uL15/eL18" evidence="6">
    <location>
        <begin position="73"/>
        <end position="141"/>
    </location>
</feature>
<dbReference type="Proteomes" id="UP000178710">
    <property type="component" value="Unassembled WGS sequence"/>
</dbReference>
<evidence type="ECO:0000313" key="8">
    <source>
        <dbReference type="Proteomes" id="UP000178710"/>
    </source>
</evidence>
<feature type="region of interest" description="Disordered" evidence="5">
    <location>
        <begin position="1"/>
        <end position="42"/>
    </location>
</feature>
<evidence type="ECO:0000256" key="5">
    <source>
        <dbReference type="SAM" id="MobiDB-lite"/>
    </source>
</evidence>
<comment type="function">
    <text evidence="4">Binds to the 23S rRNA.</text>
</comment>
<sequence length="142" mass="15713">MQLHTLSRNHPYRKSRQIGRGGKRGTTAGRGTKGQKARAGHKIRPQIRDFIKRLPKLRGFKFHSIQANTQALTLASLEKHFSNGETVEREALIKKGLVFRRHGALPPIKIVGNQIGKKLSIIGIEASRPARAAIEKVGGSVR</sequence>
<feature type="compositionally biased region" description="Basic residues" evidence="5">
    <location>
        <begin position="10"/>
        <end position="23"/>
    </location>
</feature>
<dbReference type="InterPro" id="IPR021131">
    <property type="entry name" value="Ribosomal_uL15/eL18"/>
</dbReference>
<dbReference type="SUPFAM" id="SSF52080">
    <property type="entry name" value="Ribosomal proteins L15p and L18e"/>
    <property type="match status" value="1"/>
</dbReference>
<dbReference type="HAMAP" id="MF_01341">
    <property type="entry name" value="Ribosomal_uL15"/>
    <property type="match status" value="1"/>
</dbReference>
<dbReference type="PANTHER" id="PTHR12934:SF11">
    <property type="entry name" value="LARGE RIBOSOMAL SUBUNIT PROTEIN UL15M"/>
    <property type="match status" value="1"/>
</dbReference>
<organism evidence="7 8">
    <name type="scientific">Candidatus Sungbacteria bacterium RIFCSPHIGHO2_02_FULL_49_20</name>
    <dbReference type="NCBI Taxonomy" id="1802272"/>
    <lineage>
        <taxon>Bacteria</taxon>
        <taxon>Candidatus Sungiibacteriota</taxon>
    </lineage>
</organism>
<evidence type="ECO:0000256" key="4">
    <source>
        <dbReference type="HAMAP-Rule" id="MF_01341"/>
    </source>
</evidence>
<proteinExistence type="inferred from homology"/>
<evidence type="ECO:0000256" key="3">
    <source>
        <dbReference type="ARBA" id="ARBA00023274"/>
    </source>
</evidence>
<comment type="similarity">
    <text evidence="1 4">Belongs to the universal ribosomal protein uL15 family.</text>
</comment>
<reference evidence="7 8" key="1">
    <citation type="journal article" date="2016" name="Nat. Commun.">
        <title>Thousands of microbial genomes shed light on interconnected biogeochemical processes in an aquifer system.</title>
        <authorList>
            <person name="Anantharaman K."/>
            <person name="Brown C.T."/>
            <person name="Hug L.A."/>
            <person name="Sharon I."/>
            <person name="Castelle C.J."/>
            <person name="Probst A.J."/>
            <person name="Thomas B.C."/>
            <person name="Singh A."/>
            <person name="Wilkins M.J."/>
            <person name="Karaoz U."/>
            <person name="Brodie E.L."/>
            <person name="Williams K.H."/>
            <person name="Hubbard S.S."/>
            <person name="Banfield J.F."/>
        </authorList>
    </citation>
    <scope>NUCLEOTIDE SEQUENCE [LARGE SCALE GENOMIC DNA]</scope>
</reference>
<comment type="subunit">
    <text evidence="4">Part of the 50S ribosomal subunit.</text>
</comment>
<accession>A0A1G2KQC1</accession>
<keyword evidence="4" id="KW-0699">rRNA-binding</keyword>
<dbReference type="InterPro" id="IPR005749">
    <property type="entry name" value="Ribosomal_uL15_bac-type"/>
</dbReference>
<protein>
    <recommendedName>
        <fullName evidence="4">Large ribosomal subunit protein uL15</fullName>
    </recommendedName>
</protein>
<dbReference type="Pfam" id="PF00828">
    <property type="entry name" value="Ribosomal_L27A"/>
    <property type="match status" value="1"/>
</dbReference>
<dbReference type="InterPro" id="IPR036227">
    <property type="entry name" value="Ribosomal_uL15/eL18_sf"/>
</dbReference>
<dbReference type="InterPro" id="IPR030878">
    <property type="entry name" value="Ribosomal_uL15"/>
</dbReference>
<name>A0A1G2KQC1_9BACT</name>
<dbReference type="PANTHER" id="PTHR12934">
    <property type="entry name" value="50S RIBOSOMAL PROTEIN L15"/>
    <property type="match status" value="1"/>
</dbReference>
<dbReference type="GO" id="GO:0003735">
    <property type="term" value="F:structural constituent of ribosome"/>
    <property type="evidence" value="ECO:0007669"/>
    <property type="project" value="InterPro"/>
</dbReference>
<dbReference type="GO" id="GO:0019843">
    <property type="term" value="F:rRNA binding"/>
    <property type="evidence" value="ECO:0007669"/>
    <property type="project" value="UniProtKB-UniRule"/>
</dbReference>
<dbReference type="EMBL" id="MHQK01000027">
    <property type="protein sequence ID" value="OHA01464.1"/>
    <property type="molecule type" value="Genomic_DNA"/>
</dbReference>
<dbReference type="Gene3D" id="3.100.10.10">
    <property type="match status" value="1"/>
</dbReference>
<feature type="compositionally biased region" description="Basic residues" evidence="5">
    <location>
        <begin position="33"/>
        <end position="42"/>
    </location>
</feature>
<evidence type="ECO:0000259" key="6">
    <source>
        <dbReference type="Pfam" id="PF00828"/>
    </source>
</evidence>
<gene>
    <name evidence="4" type="primary">rplO</name>
    <name evidence="7" type="ORF">A3C12_03200</name>
</gene>
<dbReference type="AlphaFoldDB" id="A0A1G2KQC1"/>
<keyword evidence="3 4" id="KW-0687">Ribonucleoprotein</keyword>
<comment type="caution">
    <text evidence="7">The sequence shown here is derived from an EMBL/GenBank/DDBJ whole genome shotgun (WGS) entry which is preliminary data.</text>
</comment>
<dbReference type="GO" id="GO:0015934">
    <property type="term" value="C:large ribosomal subunit"/>
    <property type="evidence" value="ECO:0007669"/>
    <property type="project" value="InterPro"/>
</dbReference>
<keyword evidence="2 4" id="KW-0689">Ribosomal protein</keyword>
<evidence type="ECO:0000256" key="2">
    <source>
        <dbReference type="ARBA" id="ARBA00022980"/>
    </source>
</evidence>
<dbReference type="GO" id="GO:0006412">
    <property type="term" value="P:translation"/>
    <property type="evidence" value="ECO:0007669"/>
    <property type="project" value="UniProtKB-UniRule"/>
</dbReference>
<evidence type="ECO:0000256" key="1">
    <source>
        <dbReference type="ARBA" id="ARBA00007320"/>
    </source>
</evidence>
<keyword evidence="4" id="KW-0694">RNA-binding</keyword>